<dbReference type="Pfam" id="PF16916">
    <property type="entry name" value="ZT_dimer"/>
    <property type="match status" value="1"/>
</dbReference>
<keyword evidence="4 9" id="KW-0812">Transmembrane</keyword>
<accession>A0A914W0Q2</accession>
<evidence type="ECO:0000259" key="10">
    <source>
        <dbReference type="Pfam" id="PF01545"/>
    </source>
</evidence>
<feature type="domain" description="Cation efflux protein cytoplasmic" evidence="11">
    <location>
        <begin position="329"/>
        <end position="398"/>
    </location>
</feature>
<feature type="compositionally biased region" description="Basic and acidic residues" evidence="8">
    <location>
        <begin position="198"/>
        <end position="217"/>
    </location>
</feature>
<feature type="transmembrane region" description="Helical" evidence="9">
    <location>
        <begin position="38"/>
        <end position="58"/>
    </location>
</feature>
<reference evidence="13" key="1">
    <citation type="submission" date="2022-11" db="UniProtKB">
        <authorList>
            <consortium name="WormBaseParasite"/>
        </authorList>
    </citation>
    <scope>IDENTIFICATION</scope>
</reference>
<keyword evidence="6 9" id="KW-1133">Transmembrane helix</keyword>
<sequence length="477" mass="52405">MAFSVCSKSFRLSVMLGMTFGYFLVEIIVGYVNNSMALVADSFHMLSDVLALCIAFYCMKVSKRRSQKNTFGWVRAEILGALVNAVFLLALCFSIFVEAIKRLLEPERIEDPLQILIVGSIGFVVNIIGIFMFHSHAGMGGHGHSHGGKATLELETDDPTDAQLYESFQVVATEAHNVSVLNNMADNPHKLVHQSSKMARDESGLTPNHEDTTDESRALTGTRSNRVVIVDDKNNRLTDKKADKTKKAGGTAAQMNMHGVFLHILGDAFGSLIVIISAGVCYFLKDKEYLQLYLDPSLSLIMVCVIVTTTVPLLKETALILLQTTPKYMNVQTMKAKLLEVDGVLAIHEFHVWRLAGQKIIATAHIRFRSLTDYLQAAEKIKNFFHEQEIHSTTIQPEFAEMIPAESNHELTSDGHCFLSCPPEQCDASATCCGPVDSLATKTAASSLSPRTKTDTAPPPPYEESAKSAGQRSTAFV</sequence>
<dbReference type="WBParaSite" id="PSAMB.scaffold2785size21309.g19135.t1">
    <property type="protein sequence ID" value="PSAMB.scaffold2785size21309.g19135.t1"/>
    <property type="gene ID" value="PSAMB.scaffold2785size21309.g19135"/>
</dbReference>
<keyword evidence="5" id="KW-0862">Zinc</keyword>
<evidence type="ECO:0000313" key="13">
    <source>
        <dbReference type="WBParaSite" id="PSAMB.scaffold2785size21309.g19135.t1"/>
    </source>
</evidence>
<dbReference type="Gene3D" id="1.20.1510.10">
    <property type="entry name" value="Cation efflux protein transmembrane domain"/>
    <property type="match status" value="2"/>
</dbReference>
<dbReference type="GO" id="GO:0010312">
    <property type="term" value="P:detoxification of zinc ion"/>
    <property type="evidence" value="ECO:0007669"/>
    <property type="project" value="TreeGrafter"/>
</dbReference>
<evidence type="ECO:0000256" key="9">
    <source>
        <dbReference type="SAM" id="Phobius"/>
    </source>
</evidence>
<dbReference type="InterPro" id="IPR058533">
    <property type="entry name" value="Cation_efflux_TM"/>
</dbReference>
<keyword evidence="3" id="KW-0813">Transport</keyword>
<dbReference type="SUPFAM" id="SSF161111">
    <property type="entry name" value="Cation efflux protein transmembrane domain-like"/>
    <property type="match status" value="1"/>
</dbReference>
<dbReference type="InterPro" id="IPR027470">
    <property type="entry name" value="Cation_efflux_CTD"/>
</dbReference>
<evidence type="ECO:0000256" key="7">
    <source>
        <dbReference type="ARBA" id="ARBA00023136"/>
    </source>
</evidence>
<feature type="domain" description="Cation efflux protein transmembrane" evidence="10">
    <location>
        <begin position="14"/>
        <end position="322"/>
    </location>
</feature>
<dbReference type="GO" id="GO:0005385">
    <property type="term" value="F:zinc ion transmembrane transporter activity"/>
    <property type="evidence" value="ECO:0007669"/>
    <property type="project" value="TreeGrafter"/>
</dbReference>
<dbReference type="AlphaFoldDB" id="A0A914W0Q2"/>
<evidence type="ECO:0000256" key="1">
    <source>
        <dbReference type="ARBA" id="ARBA00004141"/>
    </source>
</evidence>
<evidence type="ECO:0000256" key="6">
    <source>
        <dbReference type="ARBA" id="ARBA00022989"/>
    </source>
</evidence>
<evidence type="ECO:0000256" key="2">
    <source>
        <dbReference type="ARBA" id="ARBA00008873"/>
    </source>
</evidence>
<comment type="similarity">
    <text evidence="2">Belongs to the cation diffusion facilitator (CDF) transporter (TC 2.A.4) family. SLC30A subfamily.</text>
</comment>
<feature type="transmembrane region" description="Helical" evidence="9">
    <location>
        <begin position="12"/>
        <end position="32"/>
    </location>
</feature>
<evidence type="ECO:0000313" key="12">
    <source>
        <dbReference type="Proteomes" id="UP000887566"/>
    </source>
</evidence>
<comment type="subcellular location">
    <subcellularLocation>
        <location evidence="1">Membrane</location>
        <topology evidence="1">Multi-pass membrane protein</topology>
    </subcellularLocation>
</comment>
<feature type="transmembrane region" description="Helical" evidence="9">
    <location>
        <begin position="78"/>
        <end position="100"/>
    </location>
</feature>
<dbReference type="NCBIfam" id="TIGR01297">
    <property type="entry name" value="CDF"/>
    <property type="match status" value="1"/>
</dbReference>
<keyword evidence="12" id="KW-1185">Reference proteome</keyword>
<name>A0A914W0Q2_9BILA</name>
<evidence type="ECO:0000256" key="3">
    <source>
        <dbReference type="ARBA" id="ARBA00022448"/>
    </source>
</evidence>
<keyword evidence="7 9" id="KW-0472">Membrane</keyword>
<feature type="compositionally biased region" description="Polar residues" evidence="8">
    <location>
        <begin position="468"/>
        <end position="477"/>
    </location>
</feature>
<evidence type="ECO:0000256" key="4">
    <source>
        <dbReference type="ARBA" id="ARBA00022692"/>
    </source>
</evidence>
<dbReference type="PANTHER" id="PTHR45820">
    <property type="entry name" value="FI23527P1"/>
    <property type="match status" value="1"/>
</dbReference>
<evidence type="ECO:0000256" key="5">
    <source>
        <dbReference type="ARBA" id="ARBA00022833"/>
    </source>
</evidence>
<evidence type="ECO:0000256" key="8">
    <source>
        <dbReference type="SAM" id="MobiDB-lite"/>
    </source>
</evidence>
<evidence type="ECO:0000259" key="11">
    <source>
        <dbReference type="Pfam" id="PF16916"/>
    </source>
</evidence>
<proteinExistence type="inferred from homology"/>
<dbReference type="GO" id="GO:0006882">
    <property type="term" value="P:intracellular zinc ion homeostasis"/>
    <property type="evidence" value="ECO:0007669"/>
    <property type="project" value="TreeGrafter"/>
</dbReference>
<protein>
    <submittedName>
        <fullName evidence="13">Zinc transporter 1</fullName>
    </submittedName>
</protein>
<feature type="transmembrane region" description="Helical" evidence="9">
    <location>
        <begin position="260"/>
        <end position="285"/>
    </location>
</feature>
<organism evidence="12 13">
    <name type="scientific">Plectus sambesii</name>
    <dbReference type="NCBI Taxonomy" id="2011161"/>
    <lineage>
        <taxon>Eukaryota</taxon>
        <taxon>Metazoa</taxon>
        <taxon>Ecdysozoa</taxon>
        <taxon>Nematoda</taxon>
        <taxon>Chromadorea</taxon>
        <taxon>Plectida</taxon>
        <taxon>Plectina</taxon>
        <taxon>Plectoidea</taxon>
        <taxon>Plectidae</taxon>
        <taxon>Plectus</taxon>
    </lineage>
</organism>
<dbReference type="GO" id="GO:0016020">
    <property type="term" value="C:membrane"/>
    <property type="evidence" value="ECO:0007669"/>
    <property type="project" value="UniProtKB-SubCell"/>
</dbReference>
<dbReference type="Pfam" id="PF01545">
    <property type="entry name" value="Cation_efflux"/>
    <property type="match status" value="1"/>
</dbReference>
<feature type="region of interest" description="Disordered" evidence="8">
    <location>
        <begin position="442"/>
        <end position="477"/>
    </location>
</feature>
<dbReference type="PANTHER" id="PTHR45820:SF4">
    <property type="entry name" value="ZINC TRANSPORTER 63C, ISOFORM F"/>
    <property type="match status" value="1"/>
</dbReference>
<dbReference type="InterPro" id="IPR027469">
    <property type="entry name" value="Cation_efflux_TMD_sf"/>
</dbReference>
<dbReference type="Proteomes" id="UP000887566">
    <property type="component" value="Unplaced"/>
</dbReference>
<feature type="region of interest" description="Disordered" evidence="8">
    <location>
        <begin position="194"/>
        <end position="224"/>
    </location>
</feature>
<feature type="transmembrane region" description="Helical" evidence="9">
    <location>
        <begin position="112"/>
        <end position="133"/>
    </location>
</feature>
<feature type="transmembrane region" description="Helical" evidence="9">
    <location>
        <begin position="297"/>
        <end position="314"/>
    </location>
</feature>
<dbReference type="InterPro" id="IPR002524">
    <property type="entry name" value="Cation_efflux"/>
</dbReference>